<proteinExistence type="predicted"/>
<gene>
    <name evidence="1" type="ORF">HLH33_02970</name>
</gene>
<dbReference type="Pfam" id="PF03567">
    <property type="entry name" value="Sulfotransfer_2"/>
    <property type="match status" value="1"/>
</dbReference>
<dbReference type="GO" id="GO:0008146">
    <property type="term" value="F:sulfotransferase activity"/>
    <property type="evidence" value="ECO:0007669"/>
    <property type="project" value="InterPro"/>
</dbReference>
<dbReference type="InterPro" id="IPR027417">
    <property type="entry name" value="P-loop_NTPase"/>
</dbReference>
<organism evidence="1 2">
    <name type="scientific">Gluconacetobacter diazotrophicus</name>
    <name type="common">Acetobacter diazotrophicus</name>
    <dbReference type="NCBI Taxonomy" id="33996"/>
    <lineage>
        <taxon>Bacteria</taxon>
        <taxon>Pseudomonadati</taxon>
        <taxon>Pseudomonadota</taxon>
        <taxon>Alphaproteobacteria</taxon>
        <taxon>Acetobacterales</taxon>
        <taxon>Acetobacteraceae</taxon>
        <taxon>Gluconacetobacter</taxon>
    </lineage>
</organism>
<reference evidence="1 2" key="1">
    <citation type="submission" date="2020-04" db="EMBL/GenBank/DDBJ databases">
        <title>Description of novel Gluconacetobacter.</title>
        <authorList>
            <person name="Sombolestani A."/>
        </authorList>
    </citation>
    <scope>NUCLEOTIDE SEQUENCE [LARGE SCALE GENOMIC DNA]</scope>
    <source>
        <strain evidence="1 2">LMG 7603</strain>
    </source>
</reference>
<dbReference type="EMBL" id="JABEQG010000003">
    <property type="protein sequence ID" value="MBB2155279.1"/>
    <property type="molecule type" value="Genomic_DNA"/>
</dbReference>
<name>A0A7W4FCZ4_GLUDI</name>
<dbReference type="Proteomes" id="UP000550787">
    <property type="component" value="Unassembled WGS sequence"/>
</dbReference>
<comment type="caution">
    <text evidence="1">The sequence shown here is derived from an EMBL/GenBank/DDBJ whole genome shotgun (WGS) entry which is preliminary data.</text>
</comment>
<accession>A0A7W4FCZ4</accession>
<dbReference type="SUPFAM" id="SSF52540">
    <property type="entry name" value="P-loop containing nucleoside triphosphate hydrolases"/>
    <property type="match status" value="1"/>
</dbReference>
<dbReference type="AlphaFoldDB" id="A0A7W4FCZ4"/>
<sequence>MPTSPKAALALQQGESAARRSQATGPALPLFGHVTRLMGFRLQTDLHEWASEIGVRLPLGTKRQERIDLIARRGILFIHVPKNAGTSVATALYGRALSHESMRLFLDAAPRLARTLPSVAILRDPVERFASAYRYARDGGSRHRNVAPPFRDRYMRFGSVDDALDHLEQARSLYHIDHIFRPQSWYITDRQGRPAVRHLIDLRDIAHLPDRVPELRTLRLPHLNESRSYPLTLTDRQQERIRAFYRADFALFDGR</sequence>
<dbReference type="GO" id="GO:0016020">
    <property type="term" value="C:membrane"/>
    <property type="evidence" value="ECO:0007669"/>
    <property type="project" value="InterPro"/>
</dbReference>
<dbReference type="InterPro" id="IPR005331">
    <property type="entry name" value="Sulfotransferase"/>
</dbReference>
<evidence type="ECO:0000313" key="1">
    <source>
        <dbReference type="EMBL" id="MBB2155279.1"/>
    </source>
</evidence>
<dbReference type="Gene3D" id="3.40.50.300">
    <property type="entry name" value="P-loop containing nucleotide triphosphate hydrolases"/>
    <property type="match status" value="1"/>
</dbReference>
<evidence type="ECO:0008006" key="3">
    <source>
        <dbReference type="Google" id="ProtNLM"/>
    </source>
</evidence>
<dbReference type="RefSeq" id="WP_183115394.1">
    <property type="nucleotide sequence ID" value="NZ_JABEQG010000003.1"/>
</dbReference>
<protein>
    <recommendedName>
        <fullName evidence="3">Sulfotransferase</fullName>
    </recommendedName>
</protein>
<evidence type="ECO:0000313" key="2">
    <source>
        <dbReference type="Proteomes" id="UP000550787"/>
    </source>
</evidence>